<gene>
    <name evidence="9" type="ORF">FAES_0217</name>
</gene>
<dbReference type="InterPro" id="IPR025857">
    <property type="entry name" value="MacB_PCD"/>
</dbReference>
<feature type="transmembrane region" description="Helical" evidence="6">
    <location>
        <begin position="367"/>
        <end position="389"/>
    </location>
</feature>
<evidence type="ECO:0000256" key="3">
    <source>
        <dbReference type="ARBA" id="ARBA00022692"/>
    </source>
</evidence>
<evidence type="ECO:0000259" key="7">
    <source>
        <dbReference type="Pfam" id="PF02687"/>
    </source>
</evidence>
<dbReference type="InterPro" id="IPR050250">
    <property type="entry name" value="Macrolide_Exporter_MacB"/>
</dbReference>
<dbReference type="Proteomes" id="UP000011058">
    <property type="component" value="Chromosome"/>
</dbReference>
<dbReference type="EMBL" id="HE796683">
    <property type="protein sequence ID" value="CCG98231.1"/>
    <property type="molecule type" value="Genomic_DNA"/>
</dbReference>
<feature type="transmembrane region" description="Helical" evidence="6">
    <location>
        <begin position="325"/>
        <end position="347"/>
    </location>
</feature>
<feature type="transmembrane region" description="Helical" evidence="6">
    <location>
        <begin position="270"/>
        <end position="290"/>
    </location>
</feature>
<dbReference type="GO" id="GO:0022857">
    <property type="term" value="F:transmembrane transporter activity"/>
    <property type="evidence" value="ECO:0007669"/>
    <property type="project" value="TreeGrafter"/>
</dbReference>
<dbReference type="PANTHER" id="PTHR30572">
    <property type="entry name" value="MEMBRANE COMPONENT OF TRANSPORTER-RELATED"/>
    <property type="match status" value="1"/>
</dbReference>
<organism evidence="9 10">
    <name type="scientific">Fibrella aestuarina BUZ 2</name>
    <dbReference type="NCBI Taxonomy" id="1166018"/>
    <lineage>
        <taxon>Bacteria</taxon>
        <taxon>Pseudomonadati</taxon>
        <taxon>Bacteroidota</taxon>
        <taxon>Cytophagia</taxon>
        <taxon>Cytophagales</taxon>
        <taxon>Spirosomataceae</taxon>
        <taxon>Fibrella</taxon>
    </lineage>
</organism>
<feature type="transmembrane region" description="Helical" evidence="6">
    <location>
        <begin position="410"/>
        <end position="435"/>
    </location>
</feature>
<dbReference type="InterPro" id="IPR003838">
    <property type="entry name" value="ABC3_permease_C"/>
</dbReference>
<dbReference type="Pfam" id="PF12704">
    <property type="entry name" value="MacB_PCD"/>
    <property type="match status" value="1"/>
</dbReference>
<dbReference type="PANTHER" id="PTHR30572:SF18">
    <property type="entry name" value="ABC-TYPE MACROLIDE FAMILY EXPORT SYSTEM PERMEASE COMPONENT 2"/>
    <property type="match status" value="1"/>
</dbReference>
<feature type="transmembrane region" description="Helical" evidence="6">
    <location>
        <begin position="724"/>
        <end position="743"/>
    </location>
</feature>
<evidence type="ECO:0000259" key="8">
    <source>
        <dbReference type="Pfam" id="PF12704"/>
    </source>
</evidence>
<keyword evidence="3 6" id="KW-0812">Transmembrane</keyword>
<evidence type="ECO:0000256" key="5">
    <source>
        <dbReference type="ARBA" id="ARBA00023136"/>
    </source>
</evidence>
<dbReference type="KEGG" id="fae:FAES_0217"/>
<dbReference type="PROSITE" id="PS51257">
    <property type="entry name" value="PROKAR_LIPOPROTEIN"/>
    <property type="match status" value="1"/>
</dbReference>
<keyword evidence="5 6" id="KW-0472">Membrane</keyword>
<dbReference type="OrthoDB" id="909156at2"/>
<dbReference type="Pfam" id="PF02687">
    <property type="entry name" value="FtsX"/>
    <property type="match status" value="2"/>
</dbReference>
<dbReference type="HOGENOM" id="CLU_008713_1_0_10"/>
<evidence type="ECO:0000313" key="10">
    <source>
        <dbReference type="Proteomes" id="UP000011058"/>
    </source>
</evidence>
<protein>
    <recommendedName>
        <fullName evidence="11">Macrolide export ATP-binding/permease protein macB</fullName>
    </recommendedName>
</protein>
<feature type="domain" description="ABC3 transporter permease C-terminal" evidence="7">
    <location>
        <begin position="676"/>
        <end position="788"/>
    </location>
</feature>
<evidence type="ECO:0000313" key="9">
    <source>
        <dbReference type="EMBL" id="CCG98231.1"/>
    </source>
</evidence>
<sequence>MIWFTLRSVWRSWRTQLSITMINLIGLALGLAGCLLVTAYVLDEIDYDRFHTNANRIVLLQQFDNAPSSGGQFATDLKSRFATIEQAVRLTRANLLMTTPALARYEPQVFFADSSLFGVFSYRLAVGNPNTALREQYGVVLSDAMARHYFPNQNPLGQLIKCGPKATLHVTGVLAPTPANTHLRPDFLVNYANANELLGFDVTTNYWGGSDTYTYLLLAPNAQPADLASQLPAYVKSLGDPNAAIWKMALVPLRDLYLRTNLFAQNRLTYVYTFALVALLILGLAVFNYINLATARAMARAKEVGIRKALGSSVPQLWRQFLGEAALAVGVSLWLALLFTALLTPLLNEIAGKDLSVLALVTPVRLLAFALGIGALVLLAGSYPAFVLARYQPVVVLRGQATEQGTRGAALRQSLVVGQFAVSVGMIVATLVVYAQLHYVQQTNVGYQRAQVLTLDLRDAPNEAKEQFKRQVETLAGVRSATRAFGLPGSGAAIGGKLVSEFVPKGAQTGSIRRLTVDADFLKTFGIRLLEGRNFDRNRAADKTTFLVNRAAMRYFGWTTIAGKRTGYYNFVYDPNSAGGYKELPQVGEVVGLVDDYNHADLKRTVEPMIYSLAEGWESQMAVGLQAGNLPQTIQQIERTWKSQFPDRPFTYTFLDDSFNKTYQSDLRTGQVFGGFALLALLISGLGLFGLATFSTARRTKEIGVRKVLGASVGSIVALLSKDFLKLVLIAILIASPLAWWAMNQWLGTFAYKIQIEWWVFALSGTLAIAIALATVSFQSIKAALMNPVNSLRAE</sequence>
<evidence type="ECO:0008006" key="11">
    <source>
        <dbReference type="Google" id="ProtNLM"/>
    </source>
</evidence>
<dbReference type="GO" id="GO:0005886">
    <property type="term" value="C:plasma membrane"/>
    <property type="evidence" value="ECO:0007669"/>
    <property type="project" value="UniProtKB-SubCell"/>
</dbReference>
<evidence type="ECO:0000256" key="2">
    <source>
        <dbReference type="ARBA" id="ARBA00022475"/>
    </source>
</evidence>
<proteinExistence type="predicted"/>
<reference evidence="9 10" key="1">
    <citation type="journal article" date="2012" name="J. Bacteriol.">
        <title>Genome Sequence of Fibrella aestuarina BUZ 2T, a Filamentous Marine Bacterium.</title>
        <authorList>
            <person name="Filippini M."/>
            <person name="Qi W."/>
            <person name="Blom J."/>
            <person name="Goesmann A."/>
            <person name="Smits T.H."/>
            <person name="Bagheri H.C."/>
        </authorList>
    </citation>
    <scope>NUCLEOTIDE SEQUENCE [LARGE SCALE GENOMIC DNA]</scope>
    <source>
        <strain evidence="10">BUZ 2T</strain>
    </source>
</reference>
<dbReference type="eggNOG" id="COG0577">
    <property type="taxonomic scope" value="Bacteria"/>
</dbReference>
<evidence type="ECO:0000256" key="1">
    <source>
        <dbReference type="ARBA" id="ARBA00004651"/>
    </source>
</evidence>
<dbReference type="AlphaFoldDB" id="I0K278"/>
<name>I0K278_9BACT</name>
<evidence type="ECO:0000256" key="6">
    <source>
        <dbReference type="SAM" id="Phobius"/>
    </source>
</evidence>
<keyword evidence="2" id="KW-1003">Cell membrane</keyword>
<feature type="transmembrane region" description="Helical" evidence="6">
    <location>
        <begin position="672"/>
        <end position="697"/>
    </location>
</feature>
<feature type="domain" description="MacB-like periplasmic core" evidence="8">
    <location>
        <begin position="20"/>
        <end position="233"/>
    </location>
</feature>
<feature type="transmembrane region" description="Helical" evidence="6">
    <location>
        <begin position="758"/>
        <end position="778"/>
    </location>
</feature>
<dbReference type="STRING" id="1166018.FAES_0217"/>
<evidence type="ECO:0000256" key="4">
    <source>
        <dbReference type="ARBA" id="ARBA00022989"/>
    </source>
</evidence>
<comment type="subcellular location">
    <subcellularLocation>
        <location evidence="1">Cell membrane</location>
        <topology evidence="1">Multi-pass membrane protein</topology>
    </subcellularLocation>
</comment>
<accession>I0K278</accession>
<keyword evidence="4 6" id="KW-1133">Transmembrane helix</keyword>
<feature type="domain" description="ABC3 transporter permease C-terminal" evidence="7">
    <location>
        <begin position="276"/>
        <end position="392"/>
    </location>
</feature>
<keyword evidence="10" id="KW-1185">Reference proteome</keyword>
<feature type="transmembrane region" description="Helical" evidence="6">
    <location>
        <begin position="21"/>
        <end position="42"/>
    </location>
</feature>
<dbReference type="RefSeq" id="WP_015329331.1">
    <property type="nucleotide sequence ID" value="NC_020054.1"/>
</dbReference>